<dbReference type="GO" id="GO:0006508">
    <property type="term" value="P:proteolysis"/>
    <property type="evidence" value="ECO:0007669"/>
    <property type="project" value="UniProtKB-KW"/>
</dbReference>
<proteinExistence type="predicted"/>
<dbReference type="GO" id="GO:0008233">
    <property type="term" value="F:peptidase activity"/>
    <property type="evidence" value="ECO:0007669"/>
    <property type="project" value="UniProtKB-KW"/>
</dbReference>
<keyword evidence="1" id="KW-0378">Hydrolase</keyword>
<protein>
    <submittedName>
        <fullName evidence="1">Ulp1 protease family, C-terminal catalytic domain-containing protein</fullName>
    </submittedName>
</protein>
<comment type="caution">
    <text evidence="1">The sequence shown here is derived from an EMBL/GenBank/DDBJ whole genome shotgun (WGS) entry which is preliminary data.</text>
</comment>
<sequence length="123" mass="14212">MQHKKFSEYLLAINHRKAAEIIEAQLVRGTFDWKTDKRSKDCGIFLMRYMEAFMGIQLGKWKCELDVEGKKQNTQLGRLRNKYAAQLLLSDCNIHKSKVRQETGRMKSAVVNVKAILGPQRGK</sequence>
<keyword evidence="1" id="KW-0645">Protease</keyword>
<organism evidence="1">
    <name type="scientific">Tanacetum cinerariifolium</name>
    <name type="common">Dalmatian daisy</name>
    <name type="synonym">Chrysanthemum cinerariifolium</name>
    <dbReference type="NCBI Taxonomy" id="118510"/>
    <lineage>
        <taxon>Eukaryota</taxon>
        <taxon>Viridiplantae</taxon>
        <taxon>Streptophyta</taxon>
        <taxon>Embryophyta</taxon>
        <taxon>Tracheophyta</taxon>
        <taxon>Spermatophyta</taxon>
        <taxon>Magnoliopsida</taxon>
        <taxon>eudicotyledons</taxon>
        <taxon>Gunneridae</taxon>
        <taxon>Pentapetalae</taxon>
        <taxon>asterids</taxon>
        <taxon>campanulids</taxon>
        <taxon>Asterales</taxon>
        <taxon>Asteraceae</taxon>
        <taxon>Asteroideae</taxon>
        <taxon>Anthemideae</taxon>
        <taxon>Anthemidinae</taxon>
        <taxon>Tanacetum</taxon>
    </lineage>
</organism>
<accession>A0A699H683</accession>
<dbReference type="EMBL" id="BKCJ010092758">
    <property type="protein sequence ID" value="GEX16121.1"/>
    <property type="molecule type" value="Genomic_DNA"/>
</dbReference>
<dbReference type="AlphaFoldDB" id="A0A699H683"/>
<name>A0A699H683_TANCI</name>
<reference evidence="1" key="1">
    <citation type="journal article" date="2019" name="Sci. Rep.">
        <title>Draft genome of Tanacetum cinerariifolium, the natural source of mosquito coil.</title>
        <authorList>
            <person name="Yamashiro T."/>
            <person name="Shiraishi A."/>
            <person name="Satake H."/>
            <person name="Nakayama K."/>
        </authorList>
    </citation>
    <scope>NUCLEOTIDE SEQUENCE</scope>
</reference>
<gene>
    <name evidence="1" type="ORF">Tci_288096</name>
</gene>
<evidence type="ECO:0000313" key="1">
    <source>
        <dbReference type="EMBL" id="GEX16121.1"/>
    </source>
</evidence>